<evidence type="ECO:0000313" key="1">
    <source>
        <dbReference type="EMBL" id="RIX51417.1"/>
    </source>
</evidence>
<comment type="caution">
    <text evidence="1">The sequence shown here is derived from an EMBL/GenBank/DDBJ whole genome shotgun (WGS) entry which is preliminary data.</text>
</comment>
<gene>
    <name evidence="1" type="ORF">D3P08_15975</name>
</gene>
<name>A0A3A1USF0_9BACL</name>
<dbReference type="EMBL" id="QXQA01000010">
    <property type="protein sequence ID" value="RIX51417.1"/>
    <property type="molecule type" value="Genomic_DNA"/>
</dbReference>
<evidence type="ECO:0000313" key="2">
    <source>
        <dbReference type="Proteomes" id="UP000266482"/>
    </source>
</evidence>
<dbReference type="Proteomes" id="UP000266482">
    <property type="component" value="Unassembled WGS sequence"/>
</dbReference>
<organism evidence="1 2">
    <name type="scientific">Paenibacillus nanensis</name>
    <dbReference type="NCBI Taxonomy" id="393251"/>
    <lineage>
        <taxon>Bacteria</taxon>
        <taxon>Bacillati</taxon>
        <taxon>Bacillota</taxon>
        <taxon>Bacilli</taxon>
        <taxon>Bacillales</taxon>
        <taxon>Paenibacillaceae</taxon>
        <taxon>Paenibacillus</taxon>
    </lineage>
</organism>
<accession>A0A3A1USF0</accession>
<reference evidence="1 2" key="1">
    <citation type="submission" date="2018-09" db="EMBL/GenBank/DDBJ databases">
        <title>Paenibacillus aracenensis nov. sp. isolated from a cave in southern Spain.</title>
        <authorList>
            <person name="Jurado V."/>
            <person name="Gutierrez-Patricio S."/>
            <person name="Gonzalez-Pimentel J.L."/>
            <person name="Miller A.Z."/>
            <person name="Laiz L."/>
            <person name="Saiz-Jimenez C."/>
        </authorList>
    </citation>
    <scope>NUCLEOTIDE SEQUENCE [LARGE SCALE GENOMIC DNA]</scope>
    <source>
        <strain evidence="1 2">DSM 22867</strain>
    </source>
</reference>
<sequence length="69" mass="8198">MIYSVNKAYLNVFEVKYRFYYSTRVSSTVVSLLKSQGLFFYAVQRLRSVPVPERVFAFYCHLNIVMLMI</sequence>
<protein>
    <submittedName>
        <fullName evidence="1">Uncharacterized protein</fullName>
    </submittedName>
</protein>
<keyword evidence="2" id="KW-1185">Reference proteome</keyword>
<dbReference type="AlphaFoldDB" id="A0A3A1USF0"/>
<proteinExistence type="predicted"/>